<feature type="transmembrane region" description="Helical" evidence="1">
    <location>
        <begin position="36"/>
        <end position="59"/>
    </location>
</feature>
<keyword evidence="5" id="KW-1185">Reference proteome</keyword>
<name>A0A1Z3HQC6_9CYAN</name>
<dbReference type="PANTHER" id="PTHR44757">
    <property type="entry name" value="DIGUANYLATE CYCLASE DGCP"/>
    <property type="match status" value="1"/>
</dbReference>
<dbReference type="SMART" id="SM00267">
    <property type="entry name" value="GGDEF"/>
    <property type="match status" value="1"/>
</dbReference>
<proteinExistence type="predicted"/>
<feature type="domain" description="GGDEF" evidence="3">
    <location>
        <begin position="230"/>
        <end position="369"/>
    </location>
</feature>
<dbReference type="OrthoDB" id="442691at2"/>
<keyword evidence="1" id="KW-0812">Transmembrane</keyword>
<dbReference type="RefSeq" id="WP_080812307.1">
    <property type="nucleotide sequence ID" value="NZ_CP021983.2"/>
</dbReference>
<evidence type="ECO:0000313" key="4">
    <source>
        <dbReference type="EMBL" id="ASC72498.1"/>
    </source>
</evidence>
<dbReference type="PANTHER" id="PTHR44757:SF2">
    <property type="entry name" value="BIOFILM ARCHITECTURE MAINTENANCE PROTEIN MBAA"/>
    <property type="match status" value="1"/>
</dbReference>
<dbReference type="InterPro" id="IPR000160">
    <property type="entry name" value="GGDEF_dom"/>
</dbReference>
<dbReference type="SUPFAM" id="SSF141868">
    <property type="entry name" value="EAL domain-like"/>
    <property type="match status" value="1"/>
</dbReference>
<dbReference type="Pfam" id="PF00990">
    <property type="entry name" value="GGDEF"/>
    <property type="match status" value="1"/>
</dbReference>
<evidence type="ECO:0000256" key="1">
    <source>
        <dbReference type="SAM" id="Phobius"/>
    </source>
</evidence>
<feature type="transmembrane region" description="Helical" evidence="1">
    <location>
        <begin position="65"/>
        <end position="83"/>
    </location>
</feature>
<protein>
    <submittedName>
        <fullName evidence="4">GGDEF-domain containing protein</fullName>
    </submittedName>
</protein>
<dbReference type="InterPro" id="IPR035919">
    <property type="entry name" value="EAL_sf"/>
</dbReference>
<feature type="domain" description="EAL" evidence="2">
    <location>
        <begin position="378"/>
        <end position="631"/>
    </location>
</feature>
<dbReference type="PROSITE" id="PS50883">
    <property type="entry name" value="EAL"/>
    <property type="match status" value="1"/>
</dbReference>
<keyword evidence="1" id="KW-0472">Membrane</keyword>
<dbReference type="Gene3D" id="3.20.20.450">
    <property type="entry name" value="EAL domain"/>
    <property type="match status" value="1"/>
</dbReference>
<dbReference type="NCBIfam" id="TIGR00254">
    <property type="entry name" value="GGDEF"/>
    <property type="match status" value="1"/>
</dbReference>
<dbReference type="Pfam" id="PF00563">
    <property type="entry name" value="EAL"/>
    <property type="match status" value="1"/>
</dbReference>
<dbReference type="Gene3D" id="3.30.70.270">
    <property type="match status" value="1"/>
</dbReference>
<dbReference type="KEGG" id="hhg:XM38_034550"/>
<reference evidence="4 5" key="1">
    <citation type="journal article" date="2016" name="Biochim. Biophys. Acta">
        <title>Characterization of red-shifted phycobilisomes isolated from the chlorophyll f-containing cyanobacterium Halomicronema hongdechloris.</title>
        <authorList>
            <person name="Li Y."/>
            <person name="Lin Y."/>
            <person name="Garvey C.J."/>
            <person name="Birch D."/>
            <person name="Corkery R.W."/>
            <person name="Loughlin P.C."/>
            <person name="Scheer H."/>
            <person name="Willows R.D."/>
            <person name="Chen M."/>
        </authorList>
    </citation>
    <scope>NUCLEOTIDE SEQUENCE [LARGE SCALE GENOMIC DNA]</scope>
    <source>
        <strain evidence="4 5">C2206</strain>
    </source>
</reference>
<dbReference type="InterPro" id="IPR052155">
    <property type="entry name" value="Biofilm_reg_signaling"/>
</dbReference>
<dbReference type="AlphaFoldDB" id="A0A1Z3HQC6"/>
<dbReference type="Proteomes" id="UP000191901">
    <property type="component" value="Chromosome"/>
</dbReference>
<dbReference type="SMART" id="SM00052">
    <property type="entry name" value="EAL"/>
    <property type="match status" value="1"/>
</dbReference>
<dbReference type="SUPFAM" id="SSF55073">
    <property type="entry name" value="Nucleotide cyclase"/>
    <property type="match status" value="1"/>
</dbReference>
<evidence type="ECO:0000259" key="2">
    <source>
        <dbReference type="PROSITE" id="PS50883"/>
    </source>
</evidence>
<organism evidence="4 5">
    <name type="scientific">Halomicronema hongdechloris C2206</name>
    <dbReference type="NCBI Taxonomy" id="1641165"/>
    <lineage>
        <taxon>Bacteria</taxon>
        <taxon>Bacillati</taxon>
        <taxon>Cyanobacteriota</taxon>
        <taxon>Cyanophyceae</taxon>
        <taxon>Nodosilineales</taxon>
        <taxon>Nodosilineaceae</taxon>
        <taxon>Halomicronema</taxon>
    </lineage>
</organism>
<accession>A0A1Z3HQC6</accession>
<feature type="transmembrane region" description="Helical" evidence="1">
    <location>
        <begin position="12"/>
        <end position="29"/>
    </location>
</feature>
<sequence length="635" mass="71773">MDNISHGALSNGAIALAYFIIPLTLIPLLQTARREIWLNLLLAIAFVFSCGVGHVLNALHMYSPPWHWVTAAVSWMAVVVLLGSRSRLRYLGDTFHLLETTWEGSITGKILCERHGNDLTVLKINPAAVTITQNLLQVGDDLCEKMPSHRQQVYPYRVPLIDLYFQTLNSGESQRLEFYYDGEISGWYLTIVTALSPNLLYMTFSEISGFIHDPLTGLYNRRILEMDIDGWQACAYIDLDRFKLINDQRGHQLGDQLLVAVAAVLQSHIQPYDGIAIRVGGDEFVLLLSTLEADAIADLITAVLQDILAIDIQGAGISASIGIAQIPIDAFGNDTPINRLLQAAETALREAKRNRHSDHPQHRIRVWDMELAQRRLRQITLEAYLYQRSTEAEFWLAYQPICHMDTGEIIGAEALIRWDSAHLGSISPSEFIPVAEMTGLVHRVSDWVLSHALEQLAIWQQMAPEFSLSINISPFELEDDDFIERMSRRVSEVGIKRKLVGLEITERGIYRDLDRYLQSLQALREMSLRLKVDDFGTGQSGLAQLLQFRFDDVKVDRYFIPTHADDLEKMAICQAVSTLSRGMQFGLVAEGIEQDSQRDLMLGMNYQYGQGYWFARPMTAAHMTSILQQQGRLPQ</sequence>
<dbReference type="InterPro" id="IPR043128">
    <property type="entry name" value="Rev_trsase/Diguanyl_cyclase"/>
</dbReference>
<dbReference type="CDD" id="cd01949">
    <property type="entry name" value="GGDEF"/>
    <property type="match status" value="1"/>
</dbReference>
<dbReference type="PROSITE" id="PS50887">
    <property type="entry name" value="GGDEF"/>
    <property type="match status" value="1"/>
</dbReference>
<dbReference type="CDD" id="cd01948">
    <property type="entry name" value="EAL"/>
    <property type="match status" value="1"/>
</dbReference>
<evidence type="ECO:0000259" key="3">
    <source>
        <dbReference type="PROSITE" id="PS50887"/>
    </source>
</evidence>
<gene>
    <name evidence="4" type="ORF">XM38_034550</name>
</gene>
<dbReference type="STRING" id="1641165.XM38_20735"/>
<dbReference type="InterPro" id="IPR001633">
    <property type="entry name" value="EAL_dom"/>
</dbReference>
<keyword evidence="1" id="KW-1133">Transmembrane helix</keyword>
<dbReference type="InterPro" id="IPR029787">
    <property type="entry name" value="Nucleotide_cyclase"/>
</dbReference>
<dbReference type="EMBL" id="CP021983">
    <property type="protein sequence ID" value="ASC72498.1"/>
    <property type="molecule type" value="Genomic_DNA"/>
</dbReference>
<evidence type="ECO:0000313" key="5">
    <source>
        <dbReference type="Proteomes" id="UP000191901"/>
    </source>
</evidence>